<dbReference type="RefSeq" id="XP_043038836.1">
    <property type="nucleotide sequence ID" value="XM_043184231.1"/>
</dbReference>
<gene>
    <name evidence="2" type="ORF">BT62DRAFT_920583</name>
</gene>
<dbReference type="AlphaFoldDB" id="A0A9P7VQ38"/>
<reference evidence="2" key="1">
    <citation type="submission" date="2020-11" db="EMBL/GenBank/DDBJ databases">
        <title>Adaptations for nitrogen fixation in a non-lichenized fungal sporocarp promotes dispersal by wood-feeding termites.</title>
        <authorList>
            <consortium name="DOE Joint Genome Institute"/>
            <person name="Koch R.A."/>
            <person name="Yoon G."/>
            <person name="Arayal U."/>
            <person name="Lail K."/>
            <person name="Amirebrahimi M."/>
            <person name="Labutti K."/>
            <person name="Lipzen A."/>
            <person name="Riley R."/>
            <person name="Barry K."/>
            <person name="Henrissat B."/>
            <person name="Grigoriev I.V."/>
            <person name="Herr J.R."/>
            <person name="Aime M.C."/>
        </authorList>
    </citation>
    <scope>NUCLEOTIDE SEQUENCE</scope>
    <source>
        <strain evidence="2">MCA 3950</strain>
    </source>
</reference>
<proteinExistence type="predicted"/>
<accession>A0A9P7VQ38</accession>
<organism evidence="2 3">
    <name type="scientific">Guyanagaster necrorhizus</name>
    <dbReference type="NCBI Taxonomy" id="856835"/>
    <lineage>
        <taxon>Eukaryota</taxon>
        <taxon>Fungi</taxon>
        <taxon>Dikarya</taxon>
        <taxon>Basidiomycota</taxon>
        <taxon>Agaricomycotina</taxon>
        <taxon>Agaricomycetes</taxon>
        <taxon>Agaricomycetidae</taxon>
        <taxon>Agaricales</taxon>
        <taxon>Marasmiineae</taxon>
        <taxon>Physalacriaceae</taxon>
        <taxon>Guyanagaster</taxon>
    </lineage>
</organism>
<name>A0A9P7VQ38_9AGAR</name>
<dbReference type="OrthoDB" id="2827416at2759"/>
<evidence type="ECO:0000313" key="2">
    <source>
        <dbReference type="EMBL" id="KAG7445336.1"/>
    </source>
</evidence>
<evidence type="ECO:0000256" key="1">
    <source>
        <dbReference type="SAM" id="MobiDB-lite"/>
    </source>
</evidence>
<feature type="region of interest" description="Disordered" evidence="1">
    <location>
        <begin position="1"/>
        <end position="20"/>
    </location>
</feature>
<dbReference type="GeneID" id="66106528"/>
<protein>
    <submittedName>
        <fullName evidence="2">Uncharacterized protein</fullName>
    </submittedName>
</protein>
<evidence type="ECO:0000313" key="3">
    <source>
        <dbReference type="Proteomes" id="UP000812287"/>
    </source>
</evidence>
<comment type="caution">
    <text evidence="2">The sequence shown here is derived from an EMBL/GenBank/DDBJ whole genome shotgun (WGS) entry which is preliminary data.</text>
</comment>
<sequence length="170" mass="19836">MDDSDQPLSPSHYRLQGAPRYMIPPPMLPEDIINRELPRTRNHCSAEELAFLQFQHRQISSWRQVINSCCYYWGSLLNNPQEYRLATPEGVVQMMQAYIRTYNVVTVDEHSKVIRVSLPERYYPSRWKGEEGKFTWATIKDGQWNYRLALRTVRNEKVPRCVSGVGGKGS</sequence>
<dbReference type="EMBL" id="MU250537">
    <property type="protein sequence ID" value="KAG7445336.1"/>
    <property type="molecule type" value="Genomic_DNA"/>
</dbReference>
<keyword evidence="3" id="KW-1185">Reference proteome</keyword>
<dbReference type="Proteomes" id="UP000812287">
    <property type="component" value="Unassembled WGS sequence"/>
</dbReference>